<evidence type="ECO:0000256" key="3">
    <source>
        <dbReference type="ARBA" id="ARBA00022692"/>
    </source>
</evidence>
<comment type="similarity">
    <text evidence="2">Belongs to the peptidase S54 family.</text>
</comment>
<feature type="transmembrane region" description="Helical" evidence="8">
    <location>
        <begin position="157"/>
        <end position="177"/>
    </location>
</feature>
<feature type="transmembrane region" description="Helical" evidence="8">
    <location>
        <begin position="15"/>
        <end position="37"/>
    </location>
</feature>
<evidence type="ECO:0000313" key="12">
    <source>
        <dbReference type="Proteomes" id="UP000077013"/>
    </source>
</evidence>
<feature type="region of interest" description="Disordered" evidence="7">
    <location>
        <begin position="236"/>
        <end position="257"/>
    </location>
</feature>
<dbReference type="GO" id="GO:0016020">
    <property type="term" value="C:membrane"/>
    <property type="evidence" value="ECO:0007669"/>
    <property type="project" value="UniProtKB-SubCell"/>
</dbReference>
<evidence type="ECO:0000256" key="2">
    <source>
        <dbReference type="ARBA" id="ARBA00009045"/>
    </source>
</evidence>
<gene>
    <name evidence="11" type="ORF">ULVI_01270</name>
</gene>
<evidence type="ECO:0000256" key="1">
    <source>
        <dbReference type="ARBA" id="ARBA00004141"/>
    </source>
</evidence>
<evidence type="ECO:0000256" key="4">
    <source>
        <dbReference type="ARBA" id="ARBA00022801"/>
    </source>
</evidence>
<feature type="transmembrane region" description="Helical" evidence="8">
    <location>
        <begin position="131"/>
        <end position="150"/>
    </location>
</feature>
<dbReference type="OrthoDB" id="680602at2"/>
<dbReference type="Pfam" id="PF01694">
    <property type="entry name" value="Rhomboid"/>
    <property type="match status" value="1"/>
</dbReference>
<protein>
    <submittedName>
        <fullName evidence="11">Rhomboid family intramembrane serine protease</fullName>
    </submittedName>
</protein>
<dbReference type="GO" id="GO:0004252">
    <property type="term" value="F:serine-type endopeptidase activity"/>
    <property type="evidence" value="ECO:0007669"/>
    <property type="project" value="InterPro"/>
</dbReference>
<keyword evidence="11" id="KW-0645">Protease</keyword>
<feature type="transmembrane region" description="Helical" evidence="8">
    <location>
        <begin position="57"/>
        <end position="79"/>
    </location>
</feature>
<accession>A0A167K7V4</accession>
<dbReference type="InterPro" id="IPR050925">
    <property type="entry name" value="Rhomboid_protease_S54"/>
</dbReference>
<dbReference type="Pfam" id="PF20216">
    <property type="entry name" value="DUF6576"/>
    <property type="match status" value="1"/>
</dbReference>
<evidence type="ECO:0000313" key="11">
    <source>
        <dbReference type="EMBL" id="OAB81478.1"/>
    </source>
</evidence>
<dbReference type="GO" id="GO:0006508">
    <property type="term" value="P:proteolysis"/>
    <property type="evidence" value="ECO:0007669"/>
    <property type="project" value="UniProtKB-KW"/>
</dbReference>
<name>A0A167K7V4_9FLAO</name>
<dbReference type="Gene3D" id="1.20.1540.10">
    <property type="entry name" value="Rhomboid-like"/>
    <property type="match status" value="1"/>
</dbReference>
<keyword evidence="12" id="KW-1185">Reference proteome</keyword>
<dbReference type="InterPro" id="IPR035952">
    <property type="entry name" value="Rhomboid-like_sf"/>
</dbReference>
<sequence length="291" mass="32671">MAANNLAYQYKTANIIIKIIAINAIIFIVVGLAAFLFDSSQAAITSWFSLPEDLGQLILQPWSLITYSFLHFGFFHILFNMLWLHFFGKFILTLFSEKRFLTVYLLGAFFGGLLFVVSYNVFPAFINSRSFLIGASGAVTAIMVFIATYTPNTAFRIFSWTIKLWQIAAVLFILDLVRLPSSGNAGGLLAHVGGGLFGYVYATQLAKGKDIGLWFEKIIDWVENLLKPRSKKPFKTVHRTKKTTTTRTSKTTGKNDHQKKIDAILDKIGKSGYDSLTKTEKDFLFKAGKEE</sequence>
<feature type="domain" description="Peptidase S54 rhomboid" evidence="9">
    <location>
        <begin position="60"/>
        <end position="205"/>
    </location>
</feature>
<comment type="subcellular location">
    <subcellularLocation>
        <location evidence="1">Membrane</location>
        <topology evidence="1">Multi-pass membrane protein</topology>
    </subcellularLocation>
</comment>
<feature type="transmembrane region" description="Helical" evidence="8">
    <location>
        <begin position="183"/>
        <end position="202"/>
    </location>
</feature>
<evidence type="ECO:0000256" key="7">
    <source>
        <dbReference type="SAM" id="MobiDB-lite"/>
    </source>
</evidence>
<keyword evidence="5 8" id="KW-1133">Transmembrane helix</keyword>
<evidence type="ECO:0000259" key="9">
    <source>
        <dbReference type="Pfam" id="PF01694"/>
    </source>
</evidence>
<evidence type="ECO:0000256" key="5">
    <source>
        <dbReference type="ARBA" id="ARBA00022989"/>
    </source>
</evidence>
<keyword evidence="3 8" id="KW-0812">Transmembrane</keyword>
<keyword evidence="4" id="KW-0378">Hydrolase</keyword>
<dbReference type="EMBL" id="LRXL01000012">
    <property type="protein sequence ID" value="OAB81478.1"/>
    <property type="molecule type" value="Genomic_DNA"/>
</dbReference>
<proteinExistence type="inferred from homology"/>
<organism evidence="11 12">
    <name type="scientific">Cochleicola gelatinilyticus</name>
    <dbReference type="NCBI Taxonomy" id="1763537"/>
    <lineage>
        <taxon>Bacteria</taxon>
        <taxon>Pseudomonadati</taxon>
        <taxon>Bacteroidota</taxon>
        <taxon>Flavobacteriia</taxon>
        <taxon>Flavobacteriales</taxon>
        <taxon>Flavobacteriaceae</taxon>
        <taxon>Cochleicola</taxon>
    </lineage>
</organism>
<reference evidence="11 12" key="1">
    <citation type="submission" date="2016-02" db="EMBL/GenBank/DDBJ databases">
        <title>Ulvibacter sp. LPB0005, isolated from Thais luteostoma.</title>
        <authorList>
            <person name="Shin S.-K."/>
            <person name="Yi H."/>
        </authorList>
    </citation>
    <scope>NUCLEOTIDE SEQUENCE [LARGE SCALE GENOMIC DNA]</scope>
    <source>
        <strain evidence="11 12">LPB0005</strain>
    </source>
</reference>
<comment type="caution">
    <text evidence="11">The sequence shown here is derived from an EMBL/GenBank/DDBJ whole genome shotgun (WGS) entry which is preliminary data.</text>
</comment>
<dbReference type="STRING" id="1763537.ULVI_01270"/>
<dbReference type="InterPro" id="IPR046483">
    <property type="entry name" value="DUF6576"/>
</dbReference>
<dbReference type="InterPro" id="IPR022764">
    <property type="entry name" value="Peptidase_S54_rhomboid_dom"/>
</dbReference>
<feature type="domain" description="DUF6576" evidence="10">
    <location>
        <begin position="254"/>
        <end position="284"/>
    </location>
</feature>
<dbReference type="PANTHER" id="PTHR43731:SF14">
    <property type="entry name" value="PRESENILIN-ASSOCIATED RHOMBOID-LIKE PROTEIN, MITOCHONDRIAL"/>
    <property type="match status" value="1"/>
</dbReference>
<keyword evidence="6 8" id="KW-0472">Membrane</keyword>
<feature type="transmembrane region" description="Helical" evidence="8">
    <location>
        <begin position="100"/>
        <end position="119"/>
    </location>
</feature>
<evidence type="ECO:0000256" key="6">
    <source>
        <dbReference type="ARBA" id="ARBA00023136"/>
    </source>
</evidence>
<dbReference type="SUPFAM" id="SSF144091">
    <property type="entry name" value="Rhomboid-like"/>
    <property type="match status" value="1"/>
</dbReference>
<evidence type="ECO:0000256" key="8">
    <source>
        <dbReference type="SAM" id="Phobius"/>
    </source>
</evidence>
<dbReference type="PANTHER" id="PTHR43731">
    <property type="entry name" value="RHOMBOID PROTEASE"/>
    <property type="match status" value="1"/>
</dbReference>
<dbReference type="AlphaFoldDB" id="A0A167K7V4"/>
<dbReference type="Proteomes" id="UP000077013">
    <property type="component" value="Unassembled WGS sequence"/>
</dbReference>
<dbReference type="RefSeq" id="WP_068588709.1">
    <property type="nucleotide sequence ID" value="NZ_LRXL01000012.1"/>
</dbReference>
<evidence type="ECO:0000259" key="10">
    <source>
        <dbReference type="Pfam" id="PF20216"/>
    </source>
</evidence>